<feature type="coiled-coil region" evidence="1">
    <location>
        <begin position="31"/>
        <end position="58"/>
    </location>
</feature>
<evidence type="ECO:0000313" key="2">
    <source>
        <dbReference type="EMBL" id="KAH1098013.1"/>
    </source>
</evidence>
<protein>
    <submittedName>
        <fullName evidence="2">Uncharacterized protein</fullName>
    </submittedName>
</protein>
<dbReference type="AlphaFoldDB" id="A0A9D4A848"/>
<accession>A0A9D4A848</accession>
<name>A0A9D4A848_9ROSI</name>
<evidence type="ECO:0000256" key="1">
    <source>
        <dbReference type="SAM" id="Coils"/>
    </source>
</evidence>
<comment type="caution">
    <text evidence="2">The sequence shown here is derived from an EMBL/GenBank/DDBJ whole genome shotgun (WGS) entry which is preliminary data.</text>
</comment>
<organism evidence="2 3">
    <name type="scientific">Gossypium stocksii</name>
    <dbReference type="NCBI Taxonomy" id="47602"/>
    <lineage>
        <taxon>Eukaryota</taxon>
        <taxon>Viridiplantae</taxon>
        <taxon>Streptophyta</taxon>
        <taxon>Embryophyta</taxon>
        <taxon>Tracheophyta</taxon>
        <taxon>Spermatophyta</taxon>
        <taxon>Magnoliopsida</taxon>
        <taxon>eudicotyledons</taxon>
        <taxon>Gunneridae</taxon>
        <taxon>Pentapetalae</taxon>
        <taxon>rosids</taxon>
        <taxon>malvids</taxon>
        <taxon>Malvales</taxon>
        <taxon>Malvaceae</taxon>
        <taxon>Malvoideae</taxon>
        <taxon>Gossypium</taxon>
    </lineage>
</organism>
<sequence length="178" mass="20866">MVNVELTDGIGEQEVNKIEIKNAYQYTMETLKRSREVHKNLNEENKKLVEQNMRLQEHFTLAEKYIEKLYGDIVDERDDKDVLETTMKSMDKRHKLAIANMVKSHEEALEIHLMGAQLDFDVHFPSRATWEEFVEEWKISTRLYFANTLVETNVAPTIGYDGNTNEEVEVEDKELTDP</sequence>
<keyword evidence="3" id="KW-1185">Reference proteome</keyword>
<gene>
    <name evidence="2" type="ORF">J1N35_014934</name>
</gene>
<evidence type="ECO:0000313" key="3">
    <source>
        <dbReference type="Proteomes" id="UP000828251"/>
    </source>
</evidence>
<dbReference type="EMBL" id="JAIQCV010000005">
    <property type="protein sequence ID" value="KAH1098013.1"/>
    <property type="molecule type" value="Genomic_DNA"/>
</dbReference>
<dbReference type="Proteomes" id="UP000828251">
    <property type="component" value="Unassembled WGS sequence"/>
</dbReference>
<proteinExistence type="predicted"/>
<reference evidence="2 3" key="1">
    <citation type="journal article" date="2021" name="Plant Biotechnol. J.">
        <title>Multi-omics assisted identification of the key and species-specific regulatory components of drought-tolerant mechanisms in Gossypium stocksii.</title>
        <authorList>
            <person name="Yu D."/>
            <person name="Ke L."/>
            <person name="Zhang D."/>
            <person name="Wu Y."/>
            <person name="Sun Y."/>
            <person name="Mei J."/>
            <person name="Sun J."/>
            <person name="Sun Y."/>
        </authorList>
    </citation>
    <scope>NUCLEOTIDE SEQUENCE [LARGE SCALE GENOMIC DNA]</scope>
    <source>
        <strain evidence="3">cv. E1</strain>
        <tissue evidence="2">Leaf</tissue>
    </source>
</reference>
<keyword evidence="1" id="KW-0175">Coiled coil</keyword>